<evidence type="ECO:0000313" key="1">
    <source>
        <dbReference type="EMBL" id="MEJ8639766.1"/>
    </source>
</evidence>
<proteinExistence type="predicted"/>
<protein>
    <submittedName>
        <fullName evidence="1">DUF4333 domain-containing protein</fullName>
    </submittedName>
</protein>
<reference evidence="1" key="1">
    <citation type="submission" date="2024-03" db="EMBL/GenBank/DDBJ databases">
        <title>Novel Streptomyces species of biotechnological and ecological value are a feature of Machair soil.</title>
        <authorList>
            <person name="Prole J.R."/>
            <person name="Goodfellow M."/>
            <person name="Allenby N."/>
            <person name="Ward A.C."/>
        </authorList>
    </citation>
    <scope>NUCLEOTIDE SEQUENCE</scope>
    <source>
        <strain evidence="1">MS2.AVA.5</strain>
    </source>
</reference>
<name>A0ACC6Q816_9ACTN</name>
<evidence type="ECO:0000313" key="2">
    <source>
        <dbReference type="Proteomes" id="UP001377168"/>
    </source>
</evidence>
<dbReference type="Proteomes" id="UP001377168">
    <property type="component" value="Unassembled WGS sequence"/>
</dbReference>
<organism evidence="1 2">
    <name type="scientific">Streptomyces achmelvichensis</name>
    <dbReference type="NCBI Taxonomy" id="3134111"/>
    <lineage>
        <taxon>Bacteria</taxon>
        <taxon>Bacillati</taxon>
        <taxon>Actinomycetota</taxon>
        <taxon>Actinomycetes</taxon>
        <taxon>Kitasatosporales</taxon>
        <taxon>Streptomycetaceae</taxon>
        <taxon>Streptomyces</taxon>
    </lineage>
</organism>
<comment type="caution">
    <text evidence="1">The sequence shown here is derived from an EMBL/GenBank/DDBJ whole genome shotgun (WGS) entry which is preliminary data.</text>
</comment>
<sequence>MRGFIRIAAVTAIGSLALVACSFTAGSSTDTVGTKELEKQVDDALTKQVGQSPKTVDCPKGLKAEEGAQTRCTLTADDGARFGLTVTTKRVNSDNKVDFDIKVDDKAM</sequence>
<keyword evidence="2" id="KW-1185">Reference proteome</keyword>
<gene>
    <name evidence="1" type="ORF">WKI67_41195</name>
</gene>
<dbReference type="EMBL" id="JBBKAJ010000022">
    <property type="protein sequence ID" value="MEJ8639766.1"/>
    <property type="molecule type" value="Genomic_DNA"/>
</dbReference>
<accession>A0ACC6Q816</accession>